<dbReference type="GO" id="GO:0006355">
    <property type="term" value="P:regulation of DNA-templated transcription"/>
    <property type="evidence" value="ECO:0007669"/>
    <property type="project" value="InterPro"/>
</dbReference>
<organism evidence="7 8">
    <name type="scientific">Methylibium petroleiphilum (strain ATCC BAA-1232 / LMG 22953 / PM1)</name>
    <dbReference type="NCBI Taxonomy" id="420662"/>
    <lineage>
        <taxon>Bacteria</taxon>
        <taxon>Pseudomonadati</taxon>
        <taxon>Pseudomonadota</taxon>
        <taxon>Betaproteobacteria</taxon>
        <taxon>Burkholderiales</taxon>
        <taxon>Sphaerotilaceae</taxon>
        <taxon>Methylibium</taxon>
    </lineage>
</organism>
<dbReference type="PROSITE" id="PS50045">
    <property type="entry name" value="SIGMA54_INTERACT_4"/>
    <property type="match status" value="1"/>
</dbReference>
<dbReference type="Pfam" id="PF02954">
    <property type="entry name" value="HTH_8"/>
    <property type="match status" value="1"/>
</dbReference>
<dbReference type="GO" id="GO:0005524">
    <property type="term" value="F:ATP binding"/>
    <property type="evidence" value="ECO:0007669"/>
    <property type="project" value="UniProtKB-KW"/>
</dbReference>
<keyword evidence="8" id="KW-1185">Reference proteome</keyword>
<dbReference type="InterPro" id="IPR025662">
    <property type="entry name" value="Sigma_54_int_dom_ATP-bd_1"/>
</dbReference>
<dbReference type="SMART" id="SM00382">
    <property type="entry name" value="AAA"/>
    <property type="match status" value="1"/>
</dbReference>
<evidence type="ECO:0000256" key="2">
    <source>
        <dbReference type="ARBA" id="ARBA00022840"/>
    </source>
</evidence>
<dbReference type="Pfam" id="PF00158">
    <property type="entry name" value="Sigma54_activat"/>
    <property type="match status" value="1"/>
</dbReference>
<keyword evidence="2" id="KW-0067">ATP-binding</keyword>
<keyword evidence="3" id="KW-0805">Transcription regulation</keyword>
<dbReference type="InterPro" id="IPR002078">
    <property type="entry name" value="Sigma_54_int"/>
</dbReference>
<keyword evidence="5" id="KW-0804">Transcription</keyword>
<dbReference type="HOGENOM" id="CLU_000445_8_12_4"/>
<gene>
    <name evidence="7" type="ordered locus">Mpe_A2614</name>
</gene>
<dbReference type="AlphaFoldDB" id="A2SJ29"/>
<dbReference type="PROSITE" id="PS00675">
    <property type="entry name" value="SIGMA54_INTERACT_1"/>
    <property type="match status" value="1"/>
</dbReference>
<dbReference type="Gene3D" id="1.10.10.60">
    <property type="entry name" value="Homeodomain-like"/>
    <property type="match status" value="1"/>
</dbReference>
<dbReference type="CDD" id="cd00009">
    <property type="entry name" value="AAA"/>
    <property type="match status" value="1"/>
</dbReference>
<dbReference type="KEGG" id="mpt:Mpe_A2614"/>
<dbReference type="RefSeq" id="WP_011830198.1">
    <property type="nucleotide sequence ID" value="NC_008825.1"/>
</dbReference>
<evidence type="ECO:0000313" key="7">
    <source>
        <dbReference type="EMBL" id="ABM95568.1"/>
    </source>
</evidence>
<dbReference type="InterPro" id="IPR009057">
    <property type="entry name" value="Homeodomain-like_sf"/>
</dbReference>
<evidence type="ECO:0000256" key="3">
    <source>
        <dbReference type="ARBA" id="ARBA00023015"/>
    </source>
</evidence>
<dbReference type="PRINTS" id="PR01590">
    <property type="entry name" value="HTHFIS"/>
</dbReference>
<dbReference type="InterPro" id="IPR003593">
    <property type="entry name" value="AAA+_ATPase"/>
</dbReference>
<dbReference type="InterPro" id="IPR025944">
    <property type="entry name" value="Sigma_54_int_dom_CS"/>
</dbReference>
<protein>
    <submittedName>
        <fullName evidence="7">Putative transcriptional regulator</fullName>
    </submittedName>
</protein>
<evidence type="ECO:0000313" key="8">
    <source>
        <dbReference type="Proteomes" id="UP000000366"/>
    </source>
</evidence>
<dbReference type="Gene3D" id="3.40.50.300">
    <property type="entry name" value="P-loop containing nucleotide triphosphate hydrolases"/>
    <property type="match status" value="1"/>
</dbReference>
<accession>A2SJ29</accession>
<sequence length="682" mass="74363">MGIVSLREAGEHAHRILDTVRQGARATDDDEMARSWTRCLEQHRLHPDRPHRPSVVPAAQLAQRQERLADVIDCARHEMATLYQQLADTESAVVLTDTDGVILHMVSSPAFAEDVTPLGFHVGAVWSEAEAGTNGMGTCLVAASPVAVRREDHFFTRLTSLTCSAVPVFDPQGQMTAVLDVTSRSSLLQQHSLVLLGMTAQMIENRLLELRHPEAHLLHFHSRPEFVYTLHEGKLALEADGRILAGNRSALFQLGLHSVAELRERRLEDLLHTRLAELVERCRRSAFHPVVSFGAQGASRFFVVARPPVSETGAHELPVALTGPSTGTRARALVPRMEPRRDAALPPRAAPAFGDPRLSGQLDQARRAIARDIPVLLHGETGAGKEVFARALHAASPKHAGSFVAVNCASLPESLIEAELFGYRAGAFTGAQRSGRRGKVLEADRGTLFLDEIGDMPLALQARLLRVLDERKVTPLGAEETVDVDFQLVSASHRPLAQMVEEGRFREDLYYRLCGFEVSLPALRERSDRRALIAELLALESGGLASLTPEAQTLLEQHPWPGNVRQLRHALRTALALADDDGLIDLPHLASLRAATVRAGAPLTLPAPAASTSVDNDAPALPPMNPIQAKEREVLLQLLEDHRWNVSNVAKALDVSRNTLYRKLHKLHIALSHPGSGPAAAG</sequence>
<dbReference type="EMBL" id="CP000555">
    <property type="protein sequence ID" value="ABM95568.1"/>
    <property type="molecule type" value="Genomic_DNA"/>
</dbReference>
<keyword evidence="4" id="KW-0238">DNA-binding</keyword>
<dbReference type="eggNOG" id="COG3284">
    <property type="taxonomic scope" value="Bacteria"/>
</dbReference>
<dbReference type="SUPFAM" id="SSF46689">
    <property type="entry name" value="Homeodomain-like"/>
    <property type="match status" value="1"/>
</dbReference>
<dbReference type="SUPFAM" id="SSF52540">
    <property type="entry name" value="P-loop containing nucleoside triphosphate hydrolases"/>
    <property type="match status" value="1"/>
</dbReference>
<dbReference type="PANTHER" id="PTHR32071:SF77">
    <property type="entry name" value="TRANSCRIPTIONAL REGULATORY PROTEIN"/>
    <property type="match status" value="1"/>
</dbReference>
<evidence type="ECO:0000256" key="4">
    <source>
        <dbReference type="ARBA" id="ARBA00023125"/>
    </source>
</evidence>
<dbReference type="Pfam" id="PF01590">
    <property type="entry name" value="GAF"/>
    <property type="match status" value="1"/>
</dbReference>
<dbReference type="Proteomes" id="UP000000366">
    <property type="component" value="Chromosome"/>
</dbReference>
<dbReference type="PANTHER" id="PTHR32071">
    <property type="entry name" value="TRANSCRIPTIONAL REGULATORY PROTEIN"/>
    <property type="match status" value="1"/>
</dbReference>
<keyword evidence="1" id="KW-0547">Nucleotide-binding</keyword>
<dbReference type="InterPro" id="IPR029016">
    <property type="entry name" value="GAF-like_dom_sf"/>
</dbReference>
<dbReference type="STRING" id="420662.Mpe_A2614"/>
<feature type="domain" description="Sigma-54 factor interaction" evidence="6">
    <location>
        <begin position="355"/>
        <end position="576"/>
    </location>
</feature>
<dbReference type="Pfam" id="PF25601">
    <property type="entry name" value="AAA_lid_14"/>
    <property type="match status" value="1"/>
</dbReference>
<reference evidence="7 8" key="1">
    <citation type="journal article" date="2007" name="J. Bacteriol.">
        <title>Whole-genome analysis of the methyl tert-butyl ether-degrading beta-proteobacterium Methylibium petroleiphilum PM1.</title>
        <authorList>
            <person name="Kane S.R."/>
            <person name="Chakicherla A.Y."/>
            <person name="Chain P.S.G."/>
            <person name="Schmidt R."/>
            <person name="Shin M.W."/>
            <person name="Legler T.C."/>
            <person name="Scow K.M."/>
            <person name="Larimer F.W."/>
            <person name="Lucas S.M."/>
            <person name="Richardson P.M."/>
            <person name="Hristova K.R."/>
        </authorList>
    </citation>
    <scope>NUCLEOTIDE SEQUENCE [LARGE SCALE GENOMIC DNA]</scope>
    <source>
        <strain evidence="8">ATCC BAA-1232 / LMG 22953 / PM1</strain>
    </source>
</reference>
<dbReference type="PROSITE" id="PS00688">
    <property type="entry name" value="SIGMA54_INTERACT_3"/>
    <property type="match status" value="1"/>
</dbReference>
<dbReference type="InterPro" id="IPR058031">
    <property type="entry name" value="AAA_lid_NorR"/>
</dbReference>
<dbReference type="InterPro" id="IPR027417">
    <property type="entry name" value="P-loop_NTPase"/>
</dbReference>
<dbReference type="InterPro" id="IPR003018">
    <property type="entry name" value="GAF"/>
</dbReference>
<dbReference type="Gene3D" id="1.10.8.60">
    <property type="match status" value="1"/>
</dbReference>
<evidence type="ECO:0000256" key="1">
    <source>
        <dbReference type="ARBA" id="ARBA00022741"/>
    </source>
</evidence>
<dbReference type="Gene3D" id="3.30.450.40">
    <property type="match status" value="1"/>
</dbReference>
<name>A2SJ29_METPP</name>
<dbReference type="GO" id="GO:0043565">
    <property type="term" value="F:sequence-specific DNA binding"/>
    <property type="evidence" value="ECO:0007669"/>
    <property type="project" value="InterPro"/>
</dbReference>
<evidence type="ECO:0000256" key="5">
    <source>
        <dbReference type="ARBA" id="ARBA00023163"/>
    </source>
</evidence>
<dbReference type="InterPro" id="IPR002197">
    <property type="entry name" value="HTH_Fis"/>
</dbReference>
<evidence type="ECO:0000259" key="6">
    <source>
        <dbReference type="PROSITE" id="PS50045"/>
    </source>
</evidence>
<dbReference type="FunFam" id="3.40.50.300:FF:000006">
    <property type="entry name" value="DNA-binding transcriptional regulator NtrC"/>
    <property type="match status" value="1"/>
</dbReference>
<proteinExistence type="predicted"/>
<dbReference type="SUPFAM" id="SSF55781">
    <property type="entry name" value="GAF domain-like"/>
    <property type="match status" value="1"/>
</dbReference>